<evidence type="ECO:0000313" key="1">
    <source>
        <dbReference type="EMBL" id="MBO8455634.1"/>
    </source>
</evidence>
<accession>A0A9D9HKR0</accession>
<dbReference type="PROSITE" id="PS51257">
    <property type="entry name" value="PROKAR_LIPOPROTEIN"/>
    <property type="match status" value="1"/>
</dbReference>
<sequence>MKIYRYILIAFVLVVLSSCSVTSNRMYAPDSTRLNLTMDDLEFLGESEISVEYRTYFGLISVIDQINGIPYDGKEIKTVRIGDKRDISLRLYSKLNRAQYKLLDEFPDAEYFVVVNQTKSTERMFLGSYVNVKAKVRAYSLK</sequence>
<name>A0A9D9HKR0_9BACT</name>
<dbReference type="AlphaFoldDB" id="A0A9D9HKR0"/>
<protein>
    <recommendedName>
        <fullName evidence="3">Lipoprotein</fullName>
    </recommendedName>
</protein>
<organism evidence="1 2">
    <name type="scientific">Candidatus Cryptobacteroides intestinigallinarum</name>
    <dbReference type="NCBI Taxonomy" id="2840767"/>
    <lineage>
        <taxon>Bacteria</taxon>
        <taxon>Pseudomonadati</taxon>
        <taxon>Bacteroidota</taxon>
        <taxon>Bacteroidia</taxon>
        <taxon>Bacteroidales</taxon>
        <taxon>Candidatus Cryptobacteroides</taxon>
    </lineage>
</organism>
<comment type="caution">
    <text evidence="1">The sequence shown here is derived from an EMBL/GenBank/DDBJ whole genome shotgun (WGS) entry which is preliminary data.</text>
</comment>
<dbReference type="EMBL" id="JADIMK010000043">
    <property type="protein sequence ID" value="MBO8455634.1"/>
    <property type="molecule type" value="Genomic_DNA"/>
</dbReference>
<proteinExistence type="predicted"/>
<reference evidence="1" key="1">
    <citation type="submission" date="2020-10" db="EMBL/GenBank/DDBJ databases">
        <authorList>
            <person name="Gilroy R."/>
        </authorList>
    </citation>
    <scope>NUCLEOTIDE SEQUENCE</scope>
    <source>
        <strain evidence="1">B1-3475</strain>
    </source>
</reference>
<reference evidence="1" key="2">
    <citation type="journal article" date="2021" name="PeerJ">
        <title>Extensive microbial diversity within the chicken gut microbiome revealed by metagenomics and culture.</title>
        <authorList>
            <person name="Gilroy R."/>
            <person name="Ravi A."/>
            <person name="Getino M."/>
            <person name="Pursley I."/>
            <person name="Horton D.L."/>
            <person name="Alikhan N.F."/>
            <person name="Baker D."/>
            <person name="Gharbi K."/>
            <person name="Hall N."/>
            <person name="Watson M."/>
            <person name="Adriaenssens E.M."/>
            <person name="Foster-Nyarko E."/>
            <person name="Jarju S."/>
            <person name="Secka A."/>
            <person name="Antonio M."/>
            <person name="Oren A."/>
            <person name="Chaudhuri R.R."/>
            <person name="La Ragione R."/>
            <person name="Hildebrand F."/>
            <person name="Pallen M.J."/>
        </authorList>
    </citation>
    <scope>NUCLEOTIDE SEQUENCE</scope>
    <source>
        <strain evidence="1">B1-3475</strain>
    </source>
</reference>
<evidence type="ECO:0000313" key="2">
    <source>
        <dbReference type="Proteomes" id="UP000823617"/>
    </source>
</evidence>
<gene>
    <name evidence="1" type="ORF">IAC08_04435</name>
</gene>
<dbReference type="Proteomes" id="UP000823617">
    <property type="component" value="Unassembled WGS sequence"/>
</dbReference>
<evidence type="ECO:0008006" key="3">
    <source>
        <dbReference type="Google" id="ProtNLM"/>
    </source>
</evidence>